<keyword evidence="6 8" id="KW-1133">Transmembrane helix</keyword>
<gene>
    <name evidence="10" type="ORF">LTR78_006231</name>
</gene>
<comment type="subcellular location">
    <subcellularLocation>
        <location evidence="1">Membrane</location>
        <topology evidence="1">Multi-pass membrane protein</topology>
    </subcellularLocation>
</comment>
<dbReference type="PANTHER" id="PTHR31595">
    <property type="entry name" value="LONG-CHAIN-ALCOHOL O-FATTY-ACYLTRANSFERASE 3-RELATED"/>
    <property type="match status" value="1"/>
</dbReference>
<dbReference type="GO" id="GO:0006629">
    <property type="term" value="P:lipid metabolic process"/>
    <property type="evidence" value="ECO:0007669"/>
    <property type="project" value="InterPro"/>
</dbReference>
<proteinExistence type="inferred from homology"/>
<evidence type="ECO:0000259" key="9">
    <source>
        <dbReference type="Pfam" id="PF13813"/>
    </source>
</evidence>
<feature type="transmembrane region" description="Helical" evidence="8">
    <location>
        <begin position="282"/>
        <end position="301"/>
    </location>
</feature>
<keyword evidence="4" id="KW-0808">Transferase</keyword>
<dbReference type="InterPro" id="IPR032805">
    <property type="entry name" value="Wax_synthase_dom"/>
</dbReference>
<comment type="pathway">
    <text evidence="2">Secondary metabolite biosynthesis.</text>
</comment>
<dbReference type="EMBL" id="JAUTXT010000022">
    <property type="protein sequence ID" value="KAK3674028.1"/>
    <property type="molecule type" value="Genomic_DNA"/>
</dbReference>
<keyword evidence="7 8" id="KW-0472">Membrane</keyword>
<dbReference type="Pfam" id="PF13813">
    <property type="entry name" value="MBOAT_2"/>
    <property type="match status" value="1"/>
</dbReference>
<organism evidence="10 11">
    <name type="scientific">Recurvomyces mirabilis</name>
    <dbReference type="NCBI Taxonomy" id="574656"/>
    <lineage>
        <taxon>Eukaryota</taxon>
        <taxon>Fungi</taxon>
        <taxon>Dikarya</taxon>
        <taxon>Ascomycota</taxon>
        <taxon>Pezizomycotina</taxon>
        <taxon>Dothideomycetes</taxon>
        <taxon>Dothideomycetidae</taxon>
        <taxon>Mycosphaerellales</taxon>
        <taxon>Teratosphaeriaceae</taxon>
        <taxon>Recurvomyces</taxon>
    </lineage>
</organism>
<sequence>MLENFWLFLPLLLLAILTHVGTLALLANKRRTLPPYRKDVKQSNMDDDHATSMITDFGVLSAIVTLAIPFTAYDAAPLNQAGLRAMCFFYACKILDLSLTKRDEPPTRLIRNGTSLEPGPMTTAWDLTLYSWSLLTEMRYHSFDIAVTQRGRAEIHAKPFWYKLLWTIGPLFLLPTATYYLPIAGLKATCLLMLIQHALELVHKTFHYDHSEPEFLLPFSAATLADFWGTHWQGAASPFLQSLAYMPVRKFGGSRAQAVLAVFCLTGIWHGWAAAPLCTRPWLLGFEVWVLFVGFGAGILVEKWLWGKRQGGIVQRLCVWMYALGFAGVCWRTLELDSKIDIIRSA</sequence>
<name>A0AAE0WLP1_9PEZI</name>
<evidence type="ECO:0000256" key="7">
    <source>
        <dbReference type="ARBA" id="ARBA00023136"/>
    </source>
</evidence>
<feature type="transmembrane region" description="Helical" evidence="8">
    <location>
        <begin position="160"/>
        <end position="181"/>
    </location>
</feature>
<comment type="similarity">
    <text evidence="3">Belongs to the wax synthase family.</text>
</comment>
<keyword evidence="11" id="KW-1185">Reference proteome</keyword>
<comment type="caution">
    <text evidence="10">The sequence shown here is derived from an EMBL/GenBank/DDBJ whole genome shotgun (WGS) entry which is preliminary data.</text>
</comment>
<dbReference type="GO" id="GO:0016020">
    <property type="term" value="C:membrane"/>
    <property type="evidence" value="ECO:0007669"/>
    <property type="project" value="UniProtKB-SubCell"/>
</dbReference>
<feature type="domain" description="Wax synthase" evidence="9">
    <location>
        <begin position="215"/>
        <end position="274"/>
    </location>
</feature>
<evidence type="ECO:0000256" key="3">
    <source>
        <dbReference type="ARBA" id="ARBA00007282"/>
    </source>
</evidence>
<accession>A0AAE0WLP1</accession>
<protein>
    <recommendedName>
        <fullName evidence="9">Wax synthase domain-containing protein</fullName>
    </recommendedName>
</protein>
<evidence type="ECO:0000256" key="8">
    <source>
        <dbReference type="SAM" id="Phobius"/>
    </source>
</evidence>
<evidence type="ECO:0000256" key="4">
    <source>
        <dbReference type="ARBA" id="ARBA00022679"/>
    </source>
</evidence>
<dbReference type="InterPro" id="IPR044851">
    <property type="entry name" value="Wax_synthase"/>
</dbReference>
<evidence type="ECO:0000256" key="6">
    <source>
        <dbReference type="ARBA" id="ARBA00022989"/>
    </source>
</evidence>
<dbReference type="AlphaFoldDB" id="A0AAE0WLP1"/>
<reference evidence="10" key="1">
    <citation type="submission" date="2023-07" db="EMBL/GenBank/DDBJ databases">
        <title>Black Yeasts Isolated from many extreme environments.</title>
        <authorList>
            <person name="Coleine C."/>
            <person name="Stajich J.E."/>
            <person name="Selbmann L."/>
        </authorList>
    </citation>
    <scope>NUCLEOTIDE SEQUENCE</scope>
    <source>
        <strain evidence="10">CCFEE 5485</strain>
    </source>
</reference>
<evidence type="ECO:0000313" key="10">
    <source>
        <dbReference type="EMBL" id="KAK3674028.1"/>
    </source>
</evidence>
<dbReference type="PANTHER" id="PTHR31595:SF57">
    <property type="entry name" value="OS04G0481900 PROTEIN"/>
    <property type="match status" value="1"/>
</dbReference>
<evidence type="ECO:0000256" key="1">
    <source>
        <dbReference type="ARBA" id="ARBA00004141"/>
    </source>
</evidence>
<dbReference type="GO" id="GO:0008374">
    <property type="term" value="F:O-acyltransferase activity"/>
    <property type="evidence" value="ECO:0007669"/>
    <property type="project" value="InterPro"/>
</dbReference>
<feature type="transmembrane region" description="Helical" evidence="8">
    <location>
        <begin position="256"/>
        <end position="275"/>
    </location>
</feature>
<evidence type="ECO:0000256" key="2">
    <source>
        <dbReference type="ARBA" id="ARBA00005179"/>
    </source>
</evidence>
<evidence type="ECO:0000256" key="5">
    <source>
        <dbReference type="ARBA" id="ARBA00022692"/>
    </source>
</evidence>
<evidence type="ECO:0000313" key="11">
    <source>
        <dbReference type="Proteomes" id="UP001274830"/>
    </source>
</evidence>
<feature type="transmembrane region" description="Helical" evidence="8">
    <location>
        <begin position="6"/>
        <end position="27"/>
    </location>
</feature>
<dbReference type="Proteomes" id="UP001274830">
    <property type="component" value="Unassembled WGS sequence"/>
</dbReference>
<keyword evidence="5 8" id="KW-0812">Transmembrane</keyword>